<feature type="region of interest" description="Disordered" evidence="1">
    <location>
        <begin position="34"/>
        <end position="59"/>
    </location>
</feature>
<proteinExistence type="predicted"/>
<organism evidence="2 3">
    <name type="scientific">Diploscapter pachys</name>
    <dbReference type="NCBI Taxonomy" id="2018661"/>
    <lineage>
        <taxon>Eukaryota</taxon>
        <taxon>Metazoa</taxon>
        <taxon>Ecdysozoa</taxon>
        <taxon>Nematoda</taxon>
        <taxon>Chromadorea</taxon>
        <taxon>Rhabditida</taxon>
        <taxon>Rhabditina</taxon>
        <taxon>Rhabditomorpha</taxon>
        <taxon>Rhabditoidea</taxon>
        <taxon>Rhabditidae</taxon>
        <taxon>Diploscapter</taxon>
    </lineage>
</organism>
<keyword evidence="3" id="KW-1185">Reference proteome</keyword>
<dbReference type="AlphaFoldDB" id="A0A2A2JK62"/>
<comment type="caution">
    <text evidence="2">The sequence shown here is derived from an EMBL/GenBank/DDBJ whole genome shotgun (WGS) entry which is preliminary data.</text>
</comment>
<evidence type="ECO:0000313" key="2">
    <source>
        <dbReference type="EMBL" id="PAV62130.1"/>
    </source>
</evidence>
<dbReference type="EMBL" id="LIAE01010386">
    <property type="protein sequence ID" value="PAV62130.1"/>
    <property type="molecule type" value="Genomic_DNA"/>
</dbReference>
<evidence type="ECO:0000256" key="1">
    <source>
        <dbReference type="SAM" id="MobiDB-lite"/>
    </source>
</evidence>
<protein>
    <submittedName>
        <fullName evidence="2">Uncharacterized protein</fullName>
    </submittedName>
</protein>
<accession>A0A2A2JK62</accession>
<name>A0A2A2JK62_9BILA</name>
<reference evidence="2 3" key="1">
    <citation type="journal article" date="2017" name="Curr. Biol.">
        <title>Genome architecture and evolution of a unichromosomal asexual nematode.</title>
        <authorList>
            <person name="Fradin H."/>
            <person name="Zegar C."/>
            <person name="Gutwein M."/>
            <person name="Lucas J."/>
            <person name="Kovtun M."/>
            <person name="Corcoran D."/>
            <person name="Baugh L.R."/>
            <person name="Kiontke K."/>
            <person name="Gunsalus K."/>
            <person name="Fitch D.H."/>
            <person name="Piano F."/>
        </authorList>
    </citation>
    <scope>NUCLEOTIDE SEQUENCE [LARGE SCALE GENOMIC DNA]</scope>
    <source>
        <strain evidence="2">PF1309</strain>
    </source>
</reference>
<gene>
    <name evidence="2" type="ORF">WR25_07526</name>
</gene>
<sequence length="157" mass="17429">MNGLRNFNSPSIRLTLAPPAIDAGDKSFDFCHKRAKEQQRREGGKTAKEEKSLVGKEKDPRSFRRVLAFSAHSYFCTRSAHFLAGGQATPLSGSHPKRPLLAERERAKTGKGAKKRGREKGFVVVALSLCALSDSRRSIFHTEMNRNAKFANRDASI</sequence>
<dbReference type="Proteomes" id="UP000218231">
    <property type="component" value="Unassembled WGS sequence"/>
</dbReference>
<evidence type="ECO:0000313" key="3">
    <source>
        <dbReference type="Proteomes" id="UP000218231"/>
    </source>
</evidence>